<dbReference type="InterPro" id="IPR036388">
    <property type="entry name" value="WH-like_DNA-bd_sf"/>
</dbReference>
<keyword evidence="6" id="KW-1185">Reference proteome</keyword>
<evidence type="ECO:0000313" key="5">
    <source>
        <dbReference type="EMBL" id="MBM6703888.1"/>
    </source>
</evidence>
<dbReference type="InterPro" id="IPR001789">
    <property type="entry name" value="Sig_transdc_resp-reg_receiver"/>
</dbReference>
<dbReference type="PANTHER" id="PTHR43214">
    <property type="entry name" value="TWO-COMPONENT RESPONSE REGULATOR"/>
    <property type="match status" value="1"/>
</dbReference>
<dbReference type="Gene3D" id="1.10.10.10">
    <property type="entry name" value="Winged helix-like DNA-binding domain superfamily/Winged helix DNA-binding domain"/>
    <property type="match status" value="1"/>
</dbReference>
<dbReference type="Pfam" id="PF00196">
    <property type="entry name" value="GerE"/>
    <property type="match status" value="1"/>
</dbReference>
<dbReference type="SUPFAM" id="SSF52172">
    <property type="entry name" value="CheY-like"/>
    <property type="match status" value="1"/>
</dbReference>
<dbReference type="SUPFAM" id="SSF46894">
    <property type="entry name" value="C-terminal effector domain of the bipartite response regulators"/>
    <property type="match status" value="1"/>
</dbReference>
<dbReference type="CDD" id="cd06170">
    <property type="entry name" value="LuxR_C_like"/>
    <property type="match status" value="1"/>
</dbReference>
<dbReference type="PROSITE" id="PS50110">
    <property type="entry name" value="RESPONSE_REGULATORY"/>
    <property type="match status" value="1"/>
</dbReference>
<accession>A0ABS2DRK2</accession>
<sequence>MQKPIIRLVDDDEALADSFELLLKTMGWDVAKYASGKTFLAEDDLSAPGCIVLDVRMPDMTGLEVQLELEKRGVKLPILFLSAHGNIAMAVHAVRHGATDFLEKPVDPMVFLQKVSQAVTAAMAAEAARAKTSNELGRFEALTPREREVVLAVLENHPNKVIARELGLEVSTVKMHRANAFAKLGVHSPAELIRLAYESGFSVKKDDAP</sequence>
<dbReference type="PROSITE" id="PS50043">
    <property type="entry name" value="HTH_LUXR_2"/>
    <property type="match status" value="1"/>
</dbReference>
<gene>
    <name evidence="5" type="ORF">H6A60_05240</name>
</gene>
<name>A0ABS2DRK2_9BURK</name>
<dbReference type="Gene3D" id="3.40.50.2300">
    <property type="match status" value="1"/>
</dbReference>
<reference evidence="5 6" key="1">
    <citation type="journal article" date="2021" name="Sci. Rep.">
        <title>The distribution of antibiotic resistance genes in chicken gut microbiota commensals.</title>
        <authorList>
            <person name="Juricova H."/>
            <person name="Matiasovicova J."/>
            <person name="Kubasova T."/>
            <person name="Cejkova D."/>
            <person name="Rychlik I."/>
        </authorList>
    </citation>
    <scope>NUCLEOTIDE SEQUENCE [LARGE SCALE GENOMIC DNA]</scope>
    <source>
        <strain evidence="5 6">An829</strain>
    </source>
</reference>
<dbReference type="PRINTS" id="PR00038">
    <property type="entry name" value="HTHLUXR"/>
</dbReference>
<dbReference type="SMART" id="SM00421">
    <property type="entry name" value="HTH_LUXR"/>
    <property type="match status" value="1"/>
</dbReference>
<keyword evidence="2" id="KW-0597">Phosphoprotein</keyword>
<feature type="domain" description="HTH luxR-type" evidence="3">
    <location>
        <begin position="135"/>
        <end position="200"/>
    </location>
</feature>
<dbReference type="Pfam" id="PF00072">
    <property type="entry name" value="Response_reg"/>
    <property type="match status" value="1"/>
</dbReference>
<organism evidence="5 6">
    <name type="scientific">Sutterella massiliensis</name>
    <dbReference type="NCBI Taxonomy" id="1816689"/>
    <lineage>
        <taxon>Bacteria</taxon>
        <taxon>Pseudomonadati</taxon>
        <taxon>Pseudomonadota</taxon>
        <taxon>Betaproteobacteria</taxon>
        <taxon>Burkholderiales</taxon>
        <taxon>Sutterellaceae</taxon>
        <taxon>Sutterella</taxon>
    </lineage>
</organism>
<dbReference type="Proteomes" id="UP000715095">
    <property type="component" value="Unassembled WGS sequence"/>
</dbReference>
<dbReference type="RefSeq" id="WP_205102356.1">
    <property type="nucleotide sequence ID" value="NZ_JACJJC010000006.1"/>
</dbReference>
<dbReference type="InterPro" id="IPR000792">
    <property type="entry name" value="Tscrpt_reg_LuxR_C"/>
</dbReference>
<feature type="modified residue" description="4-aspartylphosphate" evidence="2">
    <location>
        <position position="54"/>
    </location>
</feature>
<dbReference type="PANTHER" id="PTHR43214:SF44">
    <property type="entry name" value="TWO-COMPONENT RESPONSE REGULATOR"/>
    <property type="match status" value="1"/>
</dbReference>
<dbReference type="InterPro" id="IPR016032">
    <property type="entry name" value="Sig_transdc_resp-reg_C-effctor"/>
</dbReference>
<comment type="caution">
    <text evidence="5">The sequence shown here is derived from an EMBL/GenBank/DDBJ whole genome shotgun (WGS) entry which is preliminary data.</text>
</comment>
<keyword evidence="1" id="KW-0238">DNA-binding</keyword>
<dbReference type="EMBL" id="JACJJC010000006">
    <property type="protein sequence ID" value="MBM6703888.1"/>
    <property type="molecule type" value="Genomic_DNA"/>
</dbReference>
<dbReference type="SMART" id="SM00448">
    <property type="entry name" value="REC"/>
    <property type="match status" value="1"/>
</dbReference>
<dbReference type="InterPro" id="IPR011006">
    <property type="entry name" value="CheY-like_superfamily"/>
</dbReference>
<feature type="domain" description="Response regulatory" evidence="4">
    <location>
        <begin position="5"/>
        <end position="119"/>
    </location>
</feature>
<evidence type="ECO:0000259" key="4">
    <source>
        <dbReference type="PROSITE" id="PS50110"/>
    </source>
</evidence>
<evidence type="ECO:0000313" key="6">
    <source>
        <dbReference type="Proteomes" id="UP000715095"/>
    </source>
</evidence>
<protein>
    <submittedName>
        <fullName evidence="5">Response regulator transcription factor</fullName>
    </submittedName>
</protein>
<proteinExistence type="predicted"/>
<evidence type="ECO:0000256" key="1">
    <source>
        <dbReference type="ARBA" id="ARBA00023125"/>
    </source>
</evidence>
<evidence type="ECO:0000259" key="3">
    <source>
        <dbReference type="PROSITE" id="PS50043"/>
    </source>
</evidence>
<evidence type="ECO:0000256" key="2">
    <source>
        <dbReference type="PROSITE-ProRule" id="PRU00169"/>
    </source>
</evidence>
<dbReference type="InterPro" id="IPR039420">
    <property type="entry name" value="WalR-like"/>
</dbReference>